<keyword evidence="3" id="KW-1185">Reference proteome</keyword>
<comment type="caution">
    <text evidence="2">The sequence shown here is derived from an EMBL/GenBank/DDBJ whole genome shotgun (WGS) entry which is preliminary data.</text>
</comment>
<sequence length="203" mass="23246">MFAMMTLFFKDSEVIAIPEQNLFGELSVQGDKANQNYQQAWAYSVSTMIGNINPQNIDFVKKIMMKVLSPQLQVQIEPMLDRQAEMIKMRDIRQVFIADDLMHEPETDLITVWGQKITFIGGEPKADTKWSYEFKVVARNGRPKITHIDQYPGTPRKRNQAMKNRNEAPTDDPSAQPYYDSELEVGVLEAASDLKAKEEAEQN</sequence>
<protein>
    <submittedName>
        <fullName evidence="2">Uncharacterized protein</fullName>
    </submittedName>
</protein>
<gene>
    <name evidence="2" type="ORF">PSEHALCIP103_03666</name>
</gene>
<evidence type="ECO:0000313" key="2">
    <source>
        <dbReference type="EMBL" id="CAH9066825.1"/>
    </source>
</evidence>
<dbReference type="AlphaFoldDB" id="A0A9W4R4I3"/>
<proteinExistence type="predicted"/>
<accession>A0A9W4R4I3</accession>
<evidence type="ECO:0000256" key="1">
    <source>
        <dbReference type="SAM" id="MobiDB-lite"/>
    </source>
</evidence>
<dbReference type="Proteomes" id="UP001152447">
    <property type="component" value="Unassembled WGS sequence"/>
</dbReference>
<feature type="region of interest" description="Disordered" evidence="1">
    <location>
        <begin position="145"/>
        <end position="181"/>
    </location>
</feature>
<evidence type="ECO:0000313" key="3">
    <source>
        <dbReference type="Proteomes" id="UP001152447"/>
    </source>
</evidence>
<organism evidence="2 3">
    <name type="scientific">Pseudoalteromonas haloplanktis</name>
    <name type="common">Alteromonas haloplanktis</name>
    <dbReference type="NCBI Taxonomy" id="228"/>
    <lineage>
        <taxon>Bacteria</taxon>
        <taxon>Pseudomonadati</taxon>
        <taxon>Pseudomonadota</taxon>
        <taxon>Gammaproteobacteria</taxon>
        <taxon>Alteromonadales</taxon>
        <taxon>Pseudoalteromonadaceae</taxon>
        <taxon>Pseudoalteromonas</taxon>
    </lineage>
</organism>
<reference evidence="2" key="1">
    <citation type="submission" date="2022-07" db="EMBL/GenBank/DDBJ databases">
        <authorList>
            <person name="Criscuolo A."/>
        </authorList>
    </citation>
    <scope>NUCLEOTIDE SEQUENCE</scope>
    <source>
        <strain evidence="2">CIP103197</strain>
    </source>
</reference>
<dbReference type="EMBL" id="CAMAPB010000132">
    <property type="protein sequence ID" value="CAH9066825.1"/>
    <property type="molecule type" value="Genomic_DNA"/>
</dbReference>
<dbReference type="InterPro" id="IPR007973">
    <property type="entry name" value="Pilus_assembly_TraE"/>
</dbReference>
<dbReference type="Pfam" id="PF05309">
    <property type="entry name" value="TraE"/>
    <property type="match status" value="1"/>
</dbReference>
<name>A0A9W4R4I3_PSEHA</name>